<dbReference type="eggNOG" id="COG0123">
    <property type="taxonomic scope" value="Bacteria"/>
</dbReference>
<dbReference type="HOGENOM" id="CLU_007727_8_0_5"/>
<dbReference type="PRINTS" id="PR01270">
    <property type="entry name" value="HDASUPER"/>
</dbReference>
<evidence type="ECO:0000256" key="1">
    <source>
        <dbReference type="ARBA" id="ARBA00005101"/>
    </source>
</evidence>
<dbReference type="PANTHER" id="PTHR10625:SF10">
    <property type="entry name" value="HISTONE DEACETYLASE HDAC1"/>
    <property type="match status" value="1"/>
</dbReference>
<gene>
    <name evidence="6" type="ORF">Lokhon_02823</name>
</gene>
<dbReference type="CDD" id="cd09994">
    <property type="entry name" value="HDAC_AcuC_like"/>
    <property type="match status" value="1"/>
</dbReference>
<dbReference type="InterPro" id="IPR000286">
    <property type="entry name" value="HDACs"/>
</dbReference>
<dbReference type="RefSeq" id="WP_017927268.1">
    <property type="nucleotide sequence ID" value="NZ_KB822995.1"/>
</dbReference>
<evidence type="ECO:0000256" key="4">
    <source>
        <dbReference type="ARBA" id="ARBA00022627"/>
    </source>
</evidence>
<dbReference type="AlphaFoldDB" id="A0A017H9W7"/>
<comment type="caution">
    <text evidence="6">The sequence shown here is derived from an EMBL/GenBank/DDBJ whole genome shotgun (WGS) entry which is preliminary data.</text>
</comment>
<dbReference type="Proteomes" id="UP000025047">
    <property type="component" value="Unassembled WGS sequence"/>
</dbReference>
<dbReference type="Gene3D" id="3.40.800.20">
    <property type="entry name" value="Histone deacetylase domain"/>
    <property type="match status" value="1"/>
</dbReference>
<accession>A0A017H9W7</accession>
<dbReference type="EMBL" id="APGJ01000007">
    <property type="protein sequence ID" value="EYD71176.1"/>
    <property type="molecule type" value="Genomic_DNA"/>
</dbReference>
<dbReference type="OrthoDB" id="9808367at2"/>
<evidence type="ECO:0000313" key="6">
    <source>
        <dbReference type="EMBL" id="EYD71176.1"/>
    </source>
</evidence>
<dbReference type="GO" id="GO:0040029">
    <property type="term" value="P:epigenetic regulation of gene expression"/>
    <property type="evidence" value="ECO:0007669"/>
    <property type="project" value="TreeGrafter"/>
</dbReference>
<name>A0A017H9W7_9RHOB</name>
<comment type="similarity">
    <text evidence="2">Belongs to the histone deacetylase family.</text>
</comment>
<dbReference type="InterPro" id="IPR023801">
    <property type="entry name" value="His_deacetylse_dom"/>
</dbReference>
<dbReference type="GO" id="GO:0004407">
    <property type="term" value="F:histone deacetylase activity"/>
    <property type="evidence" value="ECO:0007669"/>
    <property type="project" value="TreeGrafter"/>
</dbReference>
<dbReference type="UniPathway" id="UPA00040"/>
<evidence type="ECO:0000256" key="2">
    <source>
        <dbReference type="ARBA" id="ARBA00005947"/>
    </source>
</evidence>
<feature type="domain" description="Histone deacetylase" evidence="5">
    <location>
        <begin position="22"/>
        <end position="307"/>
    </location>
</feature>
<dbReference type="STRING" id="1122180.Lokhon_02823"/>
<dbReference type="InterPro" id="IPR003085">
    <property type="entry name" value="AcuC"/>
</dbReference>
<dbReference type="GO" id="GO:0045150">
    <property type="term" value="P:acetoin catabolic process"/>
    <property type="evidence" value="ECO:0007669"/>
    <property type="project" value="UniProtKB-UniPathway"/>
</dbReference>
<sequence>MAASARFIGSEIYRGSSYGDWHPLRVPRVSTVMDLGRALGWLPPEIYIRSPRARPAALHAFHTPDYVSALLAAEETQAVDARTRARHHLGSPANPVFPEMYRRPATGVGGALLAGELLRAGGRLHLPGGGTHHGLPDRANGFCYLNDPVFAILSLKAHGARRVAYVDIDAHHCDGVEAGFAKDPDTLLVSTHEENRWPRTGAVTDEGAGQVFNLPIPSGAADDAMALARDRVIVPAVAAFRPDAIVLQCGADALLEDPQSRLAMSGHAHLAVLRALLPLAPRFLLMGGGGYNPWSVGRLWTAAWAVLSEREIPERLPAAAQAVLRALVWRGQKRVATPPEAWLTTLIDLPRPGEIPQPLRDRVAALESRLLAWV</sequence>
<dbReference type="SUPFAM" id="SSF52768">
    <property type="entry name" value="Arginase/deacetylase"/>
    <property type="match status" value="1"/>
</dbReference>
<protein>
    <recommendedName>
        <fullName evidence="3">Acetoin utilization protein AcuC</fullName>
    </recommendedName>
</protein>
<keyword evidence="4" id="KW-0006">Acetoin catabolism</keyword>
<dbReference type="InterPro" id="IPR023696">
    <property type="entry name" value="Ureohydrolase_dom_sf"/>
</dbReference>
<evidence type="ECO:0000256" key="3">
    <source>
        <dbReference type="ARBA" id="ARBA00020218"/>
    </source>
</evidence>
<comment type="pathway">
    <text evidence="1">Ketone degradation; acetoin degradation.</text>
</comment>
<organism evidence="6 7">
    <name type="scientific">Limimaricola hongkongensis DSM 17492</name>
    <dbReference type="NCBI Taxonomy" id="1122180"/>
    <lineage>
        <taxon>Bacteria</taxon>
        <taxon>Pseudomonadati</taxon>
        <taxon>Pseudomonadota</taxon>
        <taxon>Alphaproteobacteria</taxon>
        <taxon>Rhodobacterales</taxon>
        <taxon>Paracoccaceae</taxon>
        <taxon>Limimaricola</taxon>
    </lineage>
</organism>
<dbReference type="PANTHER" id="PTHR10625">
    <property type="entry name" value="HISTONE DEACETYLASE HDAC1-RELATED"/>
    <property type="match status" value="1"/>
</dbReference>
<keyword evidence="7" id="KW-1185">Reference proteome</keyword>
<reference evidence="6 7" key="1">
    <citation type="submission" date="2013-03" db="EMBL/GenBank/DDBJ databases">
        <authorList>
            <person name="Fiebig A."/>
            <person name="Goeker M."/>
            <person name="Klenk H.-P.P."/>
        </authorList>
    </citation>
    <scope>NUCLEOTIDE SEQUENCE [LARGE SCALE GENOMIC DNA]</scope>
    <source>
        <strain evidence="6 7">DSM 17492</strain>
    </source>
</reference>
<evidence type="ECO:0000313" key="7">
    <source>
        <dbReference type="Proteomes" id="UP000025047"/>
    </source>
</evidence>
<proteinExistence type="inferred from homology"/>
<evidence type="ECO:0000259" key="5">
    <source>
        <dbReference type="Pfam" id="PF00850"/>
    </source>
</evidence>
<dbReference type="InterPro" id="IPR037138">
    <property type="entry name" value="His_deacetylse_dom_sf"/>
</dbReference>
<dbReference type="Pfam" id="PF00850">
    <property type="entry name" value="Hist_deacetyl"/>
    <property type="match status" value="1"/>
</dbReference>
<dbReference type="PATRIC" id="fig|1122180.6.peg.2803"/>